<protein>
    <recommendedName>
        <fullName evidence="4">SH2 domain-containing protein</fullName>
    </recommendedName>
</protein>
<dbReference type="AlphaFoldDB" id="A0ABD3W7C9"/>
<dbReference type="PROSITE" id="PS50001">
    <property type="entry name" value="SH2"/>
    <property type="match status" value="2"/>
</dbReference>
<organism evidence="5 6">
    <name type="scientific">Sinanodonta woodiana</name>
    <name type="common">Chinese pond mussel</name>
    <name type="synonym">Anodonta woodiana</name>
    <dbReference type="NCBI Taxonomy" id="1069815"/>
    <lineage>
        <taxon>Eukaryota</taxon>
        <taxon>Metazoa</taxon>
        <taxon>Spiralia</taxon>
        <taxon>Lophotrochozoa</taxon>
        <taxon>Mollusca</taxon>
        <taxon>Bivalvia</taxon>
        <taxon>Autobranchia</taxon>
        <taxon>Heteroconchia</taxon>
        <taxon>Palaeoheterodonta</taxon>
        <taxon>Unionida</taxon>
        <taxon>Unionoidea</taxon>
        <taxon>Unionidae</taxon>
        <taxon>Unioninae</taxon>
        <taxon>Sinanodonta</taxon>
    </lineage>
</organism>
<dbReference type="Gene3D" id="3.30.505.10">
    <property type="entry name" value="SH2 domain"/>
    <property type="match status" value="2"/>
</dbReference>
<keyword evidence="1 2" id="KW-0727">SH2 domain</keyword>
<dbReference type="Proteomes" id="UP001634394">
    <property type="component" value="Unassembled WGS sequence"/>
</dbReference>
<dbReference type="SMART" id="SM00252">
    <property type="entry name" value="SH2"/>
    <property type="match status" value="2"/>
</dbReference>
<feature type="compositionally biased region" description="Basic and acidic residues" evidence="3">
    <location>
        <begin position="207"/>
        <end position="223"/>
    </location>
</feature>
<evidence type="ECO:0000256" key="3">
    <source>
        <dbReference type="SAM" id="MobiDB-lite"/>
    </source>
</evidence>
<dbReference type="SUPFAM" id="SSF55550">
    <property type="entry name" value="SH2 domain"/>
    <property type="match status" value="2"/>
</dbReference>
<proteinExistence type="predicted"/>
<feature type="region of interest" description="Disordered" evidence="3">
    <location>
        <begin position="192"/>
        <end position="236"/>
    </location>
</feature>
<dbReference type="Gene3D" id="1.10.287.1490">
    <property type="match status" value="1"/>
</dbReference>
<reference evidence="5 6" key="1">
    <citation type="submission" date="2024-11" db="EMBL/GenBank/DDBJ databases">
        <title>Chromosome-level genome assembly of the freshwater bivalve Anodonta woodiana.</title>
        <authorList>
            <person name="Chen X."/>
        </authorList>
    </citation>
    <scope>NUCLEOTIDE SEQUENCE [LARGE SCALE GENOMIC DNA]</scope>
    <source>
        <strain evidence="5">MN2024</strain>
        <tissue evidence="5">Gills</tissue>
    </source>
</reference>
<dbReference type="PRINTS" id="PR00678">
    <property type="entry name" value="PI3KINASEP85"/>
</dbReference>
<accession>A0ABD3W7C9</accession>
<dbReference type="InterPro" id="IPR036860">
    <property type="entry name" value="SH2_dom_sf"/>
</dbReference>
<gene>
    <name evidence="5" type="ORF">ACJMK2_042112</name>
</gene>
<dbReference type="EMBL" id="JBJQND010000008">
    <property type="protein sequence ID" value="KAL3869430.1"/>
    <property type="molecule type" value="Genomic_DNA"/>
</dbReference>
<name>A0ABD3W7C9_SINWO</name>
<dbReference type="PANTHER" id="PTHR10155">
    <property type="entry name" value="PHOSPHATIDYLINOSITOL 3-KINASE REGULATORY SUBUNIT"/>
    <property type="match status" value="1"/>
</dbReference>
<evidence type="ECO:0000313" key="6">
    <source>
        <dbReference type="Proteomes" id="UP001634394"/>
    </source>
</evidence>
<keyword evidence="6" id="KW-1185">Reference proteome</keyword>
<sequence>MAFKLPSDCFDERPDSSVIRELENEEWFWGSQDRYEMEKILHDGKDGTFLLFLDNNTGCLYIASRNCDGDIRFLKVYASDGFFGFTEPLQFESMDDLMEGFQYSPEMTNNGKSEAFIIFPPTQQPLGASVQSQLIRVLELDKMIERKTADVANIHQEQAEIRQRTEDITVSMKACQKTIDILNEQINLHHQSRERLNSERANNGFRENYERINAKKSQQERRMQQLSNEMEQHREKWDRTVDDMRQHEYTLDSLSMEREDIKRSLLDFNIDPSFICGLLDTEIDPELPHFLRENWYIDCDLNEAEVLLRGKPDGTFLVRRSTRTDSYTITFAFDRNVVNLRVLQNGGYYGLDDTTCIFQSLDDLIVRYSSIPLSVHDKELGYTTLKFPVRTCEISDN</sequence>
<evidence type="ECO:0000256" key="2">
    <source>
        <dbReference type="PROSITE-ProRule" id="PRU00191"/>
    </source>
</evidence>
<feature type="domain" description="SH2" evidence="4">
    <location>
        <begin position="297"/>
        <end position="389"/>
    </location>
</feature>
<dbReference type="Pfam" id="PF00017">
    <property type="entry name" value="SH2"/>
    <property type="match status" value="1"/>
</dbReference>
<comment type="caution">
    <text evidence="5">The sequence shown here is derived from an EMBL/GenBank/DDBJ whole genome shotgun (WGS) entry which is preliminary data.</text>
</comment>
<evidence type="ECO:0000256" key="1">
    <source>
        <dbReference type="ARBA" id="ARBA00022999"/>
    </source>
</evidence>
<dbReference type="InterPro" id="IPR000980">
    <property type="entry name" value="SH2"/>
</dbReference>
<evidence type="ECO:0000313" key="5">
    <source>
        <dbReference type="EMBL" id="KAL3869430.1"/>
    </source>
</evidence>
<feature type="domain" description="SH2" evidence="4">
    <location>
        <begin position="27"/>
        <end position="121"/>
    </location>
</feature>
<evidence type="ECO:0000259" key="4">
    <source>
        <dbReference type="PROSITE" id="PS50001"/>
    </source>
</evidence>
<dbReference type="PANTHER" id="PTHR10155:SF0">
    <property type="entry name" value="SUPPRESSOR OF CYTOKINE SIGNALING AT 36E, ISOFORM D"/>
    <property type="match status" value="1"/>
</dbReference>